<dbReference type="PANTHER" id="PTHR46648:SF1">
    <property type="entry name" value="ADENOSINE 5'-MONOPHOSPHORAMIDASE HNT1"/>
    <property type="match status" value="1"/>
</dbReference>
<dbReference type="Proteomes" id="UP000004310">
    <property type="component" value="Unassembled WGS sequence"/>
</dbReference>
<name>Q0G6C7_9HYPH</name>
<dbReference type="EMBL" id="AATP01000001">
    <property type="protein sequence ID" value="EAU42787.1"/>
    <property type="molecule type" value="Genomic_DNA"/>
</dbReference>
<dbReference type="Pfam" id="PF01230">
    <property type="entry name" value="HIT"/>
    <property type="match status" value="1"/>
</dbReference>
<feature type="domain" description="HIT" evidence="4">
    <location>
        <begin position="9"/>
        <end position="116"/>
    </location>
</feature>
<dbReference type="eggNOG" id="COG0537">
    <property type="taxonomic scope" value="Bacteria"/>
</dbReference>
<sequence length="140" mass="15072">MTAYDDSNIFARMMRGEIPAIKVHEDDAAMVIMDIMPESKGHCLIIPKAPSRNILDASDETLAVTIPIVAKIARAAKKAFNADGVQVIQFNEGAAGQTVYHLHFHVIPVYDGVARKKHAAGEVDQETLKSHAAAIKGALA</sequence>
<dbReference type="PANTHER" id="PTHR46648">
    <property type="entry name" value="HIT FAMILY PROTEIN 1"/>
    <property type="match status" value="1"/>
</dbReference>
<feature type="active site" description="Tele-AMP-histidine intermediate" evidence="1">
    <location>
        <position position="103"/>
    </location>
</feature>
<dbReference type="PRINTS" id="PR00332">
    <property type="entry name" value="HISTRIAD"/>
</dbReference>
<dbReference type="SUPFAM" id="SSF54197">
    <property type="entry name" value="HIT-like"/>
    <property type="match status" value="1"/>
</dbReference>
<dbReference type="Gene3D" id="3.30.428.10">
    <property type="entry name" value="HIT-like"/>
    <property type="match status" value="1"/>
</dbReference>
<dbReference type="InterPro" id="IPR036265">
    <property type="entry name" value="HIT-like_sf"/>
</dbReference>
<evidence type="ECO:0000313" key="5">
    <source>
        <dbReference type="EMBL" id="EAU42787.1"/>
    </source>
</evidence>
<evidence type="ECO:0000256" key="2">
    <source>
        <dbReference type="PIRSR" id="PIRSR601310-3"/>
    </source>
</evidence>
<gene>
    <name evidence="5" type="ORF">FP2506_08096</name>
</gene>
<comment type="caution">
    <text evidence="5">The sequence shown here is derived from an EMBL/GenBank/DDBJ whole genome shotgun (WGS) entry which is preliminary data.</text>
</comment>
<evidence type="ECO:0000256" key="3">
    <source>
        <dbReference type="PROSITE-ProRule" id="PRU00464"/>
    </source>
</evidence>
<proteinExistence type="predicted"/>
<evidence type="ECO:0000259" key="4">
    <source>
        <dbReference type="PROSITE" id="PS51084"/>
    </source>
</evidence>
<protein>
    <submittedName>
        <fullName evidence="5">Histidine triad (HIT) protein</fullName>
    </submittedName>
</protein>
<dbReference type="GO" id="GO:0009117">
    <property type="term" value="P:nucleotide metabolic process"/>
    <property type="evidence" value="ECO:0007669"/>
    <property type="project" value="TreeGrafter"/>
</dbReference>
<dbReference type="InterPro" id="IPR011146">
    <property type="entry name" value="HIT-like"/>
</dbReference>
<dbReference type="RefSeq" id="WP_007066761.1">
    <property type="nucleotide sequence ID" value="NZ_DS022272.1"/>
</dbReference>
<dbReference type="STRING" id="217511.GCA_001463845_00391"/>
<evidence type="ECO:0000256" key="1">
    <source>
        <dbReference type="PIRSR" id="PIRSR601310-1"/>
    </source>
</evidence>
<dbReference type="PROSITE" id="PS51084">
    <property type="entry name" value="HIT_2"/>
    <property type="match status" value="1"/>
</dbReference>
<dbReference type="InterPro" id="IPR001310">
    <property type="entry name" value="Histidine_triad_HIT"/>
</dbReference>
<reference evidence="5 6" key="1">
    <citation type="journal article" date="2010" name="J. Bacteriol.">
        <title>Genome sequence of Fulvimarina pelagi HTCC2506T, a Mn(II)-oxidizing alphaproteobacterium possessing an aerobic anoxygenic photosynthetic gene cluster and Xanthorhodopsin.</title>
        <authorList>
            <person name="Kang I."/>
            <person name="Oh H.M."/>
            <person name="Lim S.I."/>
            <person name="Ferriera S."/>
            <person name="Giovannoni S.J."/>
            <person name="Cho J.C."/>
        </authorList>
    </citation>
    <scope>NUCLEOTIDE SEQUENCE [LARGE SCALE GENOMIC DNA]</scope>
    <source>
        <strain evidence="5 6">HTCC2506</strain>
    </source>
</reference>
<evidence type="ECO:0000313" key="6">
    <source>
        <dbReference type="Proteomes" id="UP000004310"/>
    </source>
</evidence>
<dbReference type="HOGENOM" id="CLU_056776_3_3_5"/>
<dbReference type="AlphaFoldDB" id="Q0G6C7"/>
<dbReference type="GO" id="GO:0003824">
    <property type="term" value="F:catalytic activity"/>
    <property type="evidence" value="ECO:0007669"/>
    <property type="project" value="InterPro"/>
</dbReference>
<accession>Q0G6C7</accession>
<keyword evidence="6" id="KW-1185">Reference proteome</keyword>
<feature type="short sequence motif" description="Histidine triad motif" evidence="2 3">
    <location>
        <begin position="101"/>
        <end position="105"/>
    </location>
</feature>
<organism evidence="5 6">
    <name type="scientific">Fulvimarina pelagi HTCC2506</name>
    <dbReference type="NCBI Taxonomy" id="314231"/>
    <lineage>
        <taxon>Bacteria</taxon>
        <taxon>Pseudomonadati</taxon>
        <taxon>Pseudomonadota</taxon>
        <taxon>Alphaproteobacteria</taxon>
        <taxon>Hyphomicrobiales</taxon>
        <taxon>Aurantimonadaceae</taxon>
        <taxon>Fulvimarina</taxon>
    </lineage>
</organism>